<dbReference type="InterPro" id="IPR005055">
    <property type="entry name" value="A10/PebIII"/>
</dbReference>
<evidence type="ECO:0000256" key="2">
    <source>
        <dbReference type="SAM" id="SignalP"/>
    </source>
</evidence>
<sequence length="269" mass="29424">MKPVAWLVTVFVVTAAAPPGGYYATKYDHINVDTILNTRRLVNYYAACLTGKGPCPPQGVEFKRILPEALRTTCARCTEKQRTVALRSIRRLRKEYPKVWAQLSEIWDPTGEYIKKFEDSFSSKPQAETTTLETNLVLDNRFGDSSKVEVAKPTDSKPYPPPTIPVTNTNPPPSTTSTSTSTSTTTSTTTRASTTSKIPELTTKTAYTPLTVTYGVNRFPNPVDLVSLRPNVAVKGLVRNLGSIGSKVIQAGTRIADMLISTVQTVVGH</sequence>
<gene>
    <name evidence="3" type="primary">csp1</name>
</gene>
<reference evidence="3" key="1">
    <citation type="submission" date="2014-01" db="EMBL/GenBank/DDBJ databases">
        <title>Identification of Chemosensory Gene Families in Rhyzopertha dominica (Coleoptera: Bostrichidae).</title>
        <authorList>
            <person name="Wang M."/>
            <person name="Diakite M.M."/>
        </authorList>
    </citation>
    <scope>NUCLEOTIDE SEQUENCE</scope>
</reference>
<dbReference type="Gene3D" id="1.10.2080.10">
    <property type="entry name" value="Insect odorant-binding protein A10/Ejaculatory bulb-specific protein 3"/>
    <property type="match status" value="1"/>
</dbReference>
<keyword evidence="2" id="KW-0732">Signal</keyword>
<evidence type="ECO:0000256" key="1">
    <source>
        <dbReference type="SAM" id="MobiDB-lite"/>
    </source>
</evidence>
<proteinExistence type="evidence at transcript level"/>
<dbReference type="SUPFAM" id="SSF100910">
    <property type="entry name" value="Chemosensory protein Csp2"/>
    <property type="match status" value="1"/>
</dbReference>
<protein>
    <submittedName>
        <fullName evidence="3">Chemosensory protein 1</fullName>
    </submittedName>
</protein>
<dbReference type="Pfam" id="PF03392">
    <property type="entry name" value="OS-D"/>
    <property type="match status" value="1"/>
</dbReference>
<name>A0A109NPD1_RHYDO</name>
<accession>A0A109NPD1</accession>
<organism evidence="3">
    <name type="scientific">Rhyzopertha dominica</name>
    <name type="common">Lesser grain borer</name>
    <name type="synonym">Synodendron dominica</name>
    <dbReference type="NCBI Taxonomy" id="92692"/>
    <lineage>
        <taxon>Eukaryota</taxon>
        <taxon>Metazoa</taxon>
        <taxon>Ecdysozoa</taxon>
        <taxon>Arthropoda</taxon>
        <taxon>Hexapoda</taxon>
        <taxon>Insecta</taxon>
        <taxon>Pterygota</taxon>
        <taxon>Neoptera</taxon>
        <taxon>Endopterygota</taxon>
        <taxon>Coleoptera</taxon>
        <taxon>Polyphaga</taxon>
        <taxon>Bostrichiformia</taxon>
        <taxon>Bostrichidae</taxon>
        <taxon>Dinoderinae</taxon>
        <taxon>Rhyzopertha</taxon>
    </lineage>
</organism>
<feature type="compositionally biased region" description="Low complexity" evidence="1">
    <location>
        <begin position="175"/>
        <end position="196"/>
    </location>
</feature>
<dbReference type="PANTHER" id="PTHR11257">
    <property type="entry name" value="CHEMOSENSORY PROTEIN-RELATED"/>
    <property type="match status" value="1"/>
</dbReference>
<feature type="compositionally biased region" description="Pro residues" evidence="1">
    <location>
        <begin position="158"/>
        <end position="174"/>
    </location>
</feature>
<feature type="signal peptide" evidence="2">
    <location>
        <begin position="1"/>
        <end position="16"/>
    </location>
</feature>
<dbReference type="AlphaFoldDB" id="A0A109NPD1"/>
<feature type="chain" id="PRO_5007139590" evidence="2">
    <location>
        <begin position="17"/>
        <end position="269"/>
    </location>
</feature>
<feature type="region of interest" description="Disordered" evidence="1">
    <location>
        <begin position="147"/>
        <end position="198"/>
    </location>
</feature>
<dbReference type="EMBL" id="KJ186797">
    <property type="protein sequence ID" value="AIX97109.1"/>
    <property type="molecule type" value="mRNA"/>
</dbReference>
<dbReference type="PANTHER" id="PTHR11257:SF9">
    <property type="entry name" value="CHEMOSENSORY PROTEIN 13"/>
    <property type="match status" value="1"/>
</dbReference>
<dbReference type="InterPro" id="IPR036682">
    <property type="entry name" value="OS_D_A10/PebIII_sf"/>
</dbReference>
<evidence type="ECO:0000313" key="3">
    <source>
        <dbReference type="EMBL" id="AIX97109.1"/>
    </source>
</evidence>